<gene>
    <name evidence="6" type="primary">Cep295_0</name>
    <name evidence="6" type="ORF">POEATR_R07031</name>
</gene>
<evidence type="ECO:0000256" key="1">
    <source>
        <dbReference type="ARBA" id="ARBA00004300"/>
    </source>
</evidence>
<keyword evidence="2" id="KW-0963">Cytoplasm</keyword>
<keyword evidence="7" id="KW-1185">Reference proteome</keyword>
<proteinExistence type="predicted"/>
<evidence type="ECO:0000256" key="2">
    <source>
        <dbReference type="ARBA" id="ARBA00022490"/>
    </source>
</evidence>
<evidence type="ECO:0000313" key="6">
    <source>
        <dbReference type="EMBL" id="NWZ78097.1"/>
    </source>
</evidence>
<sequence length="248" mass="28277">ETESGHGIMEEPELTLISSNDISIVESDVEHPNKEKIKEDAMDNSVCVDQSECNVFTEEREFLPLAPDADYSAFVRPDSSPKAQSPSESHCPSHQTAVMLLEFACTPGSLQKSFLERKQNFIQESLKRVEAIKNKERENEKLEARKLQGGKSENLRSRQKESGLSGKNGALANQLKIVGEVKVSSPENRKSGEIEMHRRTSRLYNQLAEVKIRNEEKARQETYAKNREKAKEFQKKMLEKLRAKKTWK</sequence>
<reference evidence="6 7" key="1">
    <citation type="submission" date="2019-09" db="EMBL/GenBank/DDBJ databases">
        <title>Bird 10,000 Genomes (B10K) Project - Family phase.</title>
        <authorList>
            <person name="Zhang G."/>
        </authorList>
    </citation>
    <scope>NUCLEOTIDE SEQUENCE [LARGE SCALE GENOMIC DNA]</scope>
    <source>
        <strain evidence="6">OUT-0023</strain>
        <tissue evidence="6">Blood</tissue>
    </source>
</reference>
<accession>A0A7K7QDV6</accession>
<dbReference type="InterPro" id="IPR029299">
    <property type="entry name" value="ALMS_motif"/>
</dbReference>
<organism evidence="6 7">
    <name type="scientific">Poecile atricapillus</name>
    <name type="common">Black-capped chickadee</name>
    <name type="synonym">Parus atricapillus</name>
    <dbReference type="NCBI Taxonomy" id="48891"/>
    <lineage>
        <taxon>Eukaryota</taxon>
        <taxon>Metazoa</taxon>
        <taxon>Chordata</taxon>
        <taxon>Craniata</taxon>
        <taxon>Vertebrata</taxon>
        <taxon>Euteleostomi</taxon>
        <taxon>Archelosauria</taxon>
        <taxon>Archosauria</taxon>
        <taxon>Dinosauria</taxon>
        <taxon>Saurischia</taxon>
        <taxon>Theropoda</taxon>
        <taxon>Coelurosauria</taxon>
        <taxon>Aves</taxon>
        <taxon>Neognathae</taxon>
        <taxon>Neoaves</taxon>
        <taxon>Telluraves</taxon>
        <taxon>Australaves</taxon>
        <taxon>Passeriformes</taxon>
        <taxon>Paridae</taxon>
        <taxon>Poecile</taxon>
    </lineage>
</organism>
<evidence type="ECO:0000256" key="3">
    <source>
        <dbReference type="ARBA" id="ARBA00023212"/>
    </source>
</evidence>
<evidence type="ECO:0000259" key="5">
    <source>
        <dbReference type="Pfam" id="PF15309"/>
    </source>
</evidence>
<feature type="domain" description="ALMS motif" evidence="5">
    <location>
        <begin position="109"/>
        <end position="243"/>
    </location>
</feature>
<dbReference type="GO" id="GO:0005814">
    <property type="term" value="C:centriole"/>
    <property type="evidence" value="ECO:0007669"/>
    <property type="project" value="TreeGrafter"/>
</dbReference>
<dbReference type="EMBL" id="VZSS01000015">
    <property type="protein sequence ID" value="NWZ78097.1"/>
    <property type="molecule type" value="Genomic_DNA"/>
</dbReference>
<protein>
    <submittedName>
        <fullName evidence="6">CE295 protein</fullName>
    </submittedName>
</protein>
<feature type="region of interest" description="Disordered" evidence="4">
    <location>
        <begin position="140"/>
        <end position="168"/>
    </location>
</feature>
<name>A0A7K7QDV6_POEAT</name>
<dbReference type="GO" id="GO:0005829">
    <property type="term" value="C:cytosol"/>
    <property type="evidence" value="ECO:0007669"/>
    <property type="project" value="TreeGrafter"/>
</dbReference>
<feature type="non-terminal residue" evidence="6">
    <location>
        <position position="1"/>
    </location>
</feature>
<dbReference type="GO" id="GO:0046599">
    <property type="term" value="P:regulation of centriole replication"/>
    <property type="evidence" value="ECO:0007669"/>
    <property type="project" value="TreeGrafter"/>
</dbReference>
<dbReference type="PANTHER" id="PTHR21553:SF26">
    <property type="entry name" value="ALMS MOTIF DOMAIN-CONTAINING PROTEIN"/>
    <property type="match status" value="1"/>
</dbReference>
<dbReference type="AlphaFoldDB" id="A0A7K7QDV6"/>
<feature type="non-terminal residue" evidence="6">
    <location>
        <position position="248"/>
    </location>
</feature>
<keyword evidence="3" id="KW-0206">Cytoskeleton</keyword>
<comment type="subcellular location">
    <subcellularLocation>
        <location evidence="1">Cytoplasm</location>
        <location evidence="1">Cytoskeleton</location>
        <location evidence="1">Microtubule organizing center</location>
        <location evidence="1">Centrosome</location>
    </subcellularLocation>
</comment>
<dbReference type="Proteomes" id="UP000540071">
    <property type="component" value="Unassembled WGS sequence"/>
</dbReference>
<comment type="caution">
    <text evidence="6">The sequence shown here is derived from an EMBL/GenBank/DDBJ whole genome shotgun (WGS) entry which is preliminary data.</text>
</comment>
<dbReference type="GO" id="GO:0005813">
    <property type="term" value="C:centrosome"/>
    <property type="evidence" value="ECO:0007669"/>
    <property type="project" value="UniProtKB-SubCell"/>
</dbReference>
<dbReference type="PANTHER" id="PTHR21553">
    <property type="entry name" value="ALMS1-RELATED"/>
    <property type="match status" value="1"/>
</dbReference>
<evidence type="ECO:0000256" key="4">
    <source>
        <dbReference type="SAM" id="MobiDB-lite"/>
    </source>
</evidence>
<dbReference type="Pfam" id="PF15309">
    <property type="entry name" value="ALMS_motif"/>
    <property type="match status" value="1"/>
</dbReference>
<evidence type="ECO:0000313" key="7">
    <source>
        <dbReference type="Proteomes" id="UP000540071"/>
    </source>
</evidence>